<dbReference type="EC" id="2.8.3.16" evidence="2"/>
<gene>
    <name evidence="2" type="ORF">BJY28_000692</name>
</gene>
<dbReference type="Pfam" id="PF02515">
    <property type="entry name" value="CoA_transf_3"/>
    <property type="match status" value="1"/>
</dbReference>
<keyword evidence="3" id="KW-1185">Reference proteome</keyword>
<dbReference type="PANTHER" id="PTHR48207">
    <property type="entry name" value="SUCCINATE--HYDROXYMETHYLGLUTARATE COA-TRANSFERASE"/>
    <property type="match status" value="1"/>
</dbReference>
<evidence type="ECO:0000313" key="3">
    <source>
        <dbReference type="Proteomes" id="UP000592181"/>
    </source>
</evidence>
<proteinExistence type="predicted"/>
<reference evidence="2 3" key="1">
    <citation type="submission" date="2020-07" db="EMBL/GenBank/DDBJ databases">
        <title>Sequencing the genomes of 1000 actinobacteria strains.</title>
        <authorList>
            <person name="Klenk H.-P."/>
        </authorList>
    </citation>
    <scope>NUCLEOTIDE SEQUENCE [LARGE SCALE GENOMIC DNA]</scope>
    <source>
        <strain evidence="2 3">DSM 24723</strain>
    </source>
</reference>
<sequence length="402" mass="43620">MTTPPAAESPGLPLAGVRVIALEQAVAAPLATRHLADLGAEVIKIERVGEGDFARAYDSAVAGQASHFVWLNRGKESLAVDLKADEGRDLLHRLVADADVLVQNLAPGAAERLGLDPDELHRRHPRLVVVGLSGYGTSGPHRDRKAYDMLVQAEAGLVAITGTPQHMAKTGIPTSDIAAGMYAFSSVLAALYRRERTGEGAVVDVAMFDATVEWMGHPLYVQLYEHRQIPRMGLSHAAIAPYDAYPTTDGEVLIGIQNDRGWSLLCHRVFADAELAGDPRFESNVARVAHRAELDVEVARRTRRMTTTELEDALAAAGVAAAQVNDLAGVVEHPQLRERDRWRDVATEVGPVPALLPPMTFRDVELPMGDVPALGQHTTDLLTRLGLDEGEIDRLRERRTVQ</sequence>
<dbReference type="Gene3D" id="3.40.50.10540">
    <property type="entry name" value="Crotonobetainyl-coa:carnitine coa-transferase, domain 1"/>
    <property type="match status" value="1"/>
</dbReference>
<dbReference type="GO" id="GO:0033608">
    <property type="term" value="F:formyl-CoA transferase activity"/>
    <property type="evidence" value="ECO:0007669"/>
    <property type="project" value="UniProtKB-EC"/>
</dbReference>
<name>A0A852X634_9MICO</name>
<dbReference type="EMBL" id="JACBZX010000001">
    <property type="protein sequence ID" value="NYG36223.1"/>
    <property type="molecule type" value="Genomic_DNA"/>
</dbReference>
<dbReference type="InterPro" id="IPR044855">
    <property type="entry name" value="CoA-Trfase_III_dom3_sf"/>
</dbReference>
<dbReference type="PANTHER" id="PTHR48207:SF3">
    <property type="entry name" value="SUCCINATE--HYDROXYMETHYLGLUTARATE COA-TRANSFERASE"/>
    <property type="match status" value="1"/>
</dbReference>
<dbReference type="Gene3D" id="3.30.1540.10">
    <property type="entry name" value="formyl-coa transferase, domain 3"/>
    <property type="match status" value="1"/>
</dbReference>
<dbReference type="RefSeq" id="WP_179461772.1">
    <property type="nucleotide sequence ID" value="NZ_JACBZX010000001.1"/>
</dbReference>
<dbReference type="Proteomes" id="UP000592181">
    <property type="component" value="Unassembled WGS sequence"/>
</dbReference>
<evidence type="ECO:0000256" key="1">
    <source>
        <dbReference type="ARBA" id="ARBA00022679"/>
    </source>
</evidence>
<keyword evidence="1 2" id="KW-0808">Transferase</keyword>
<evidence type="ECO:0000313" key="2">
    <source>
        <dbReference type="EMBL" id="NYG36223.1"/>
    </source>
</evidence>
<comment type="caution">
    <text evidence="2">The sequence shown here is derived from an EMBL/GenBank/DDBJ whole genome shotgun (WGS) entry which is preliminary data.</text>
</comment>
<protein>
    <submittedName>
        <fullName evidence="2">Formyl-CoA transferase</fullName>
        <ecNumber evidence="2">2.8.3.16</ecNumber>
    </submittedName>
</protein>
<dbReference type="SUPFAM" id="SSF89796">
    <property type="entry name" value="CoA-transferase family III (CaiB/BaiF)"/>
    <property type="match status" value="1"/>
</dbReference>
<dbReference type="InterPro" id="IPR023606">
    <property type="entry name" value="CoA-Trfase_III_dom_1_sf"/>
</dbReference>
<dbReference type="AlphaFoldDB" id="A0A852X634"/>
<dbReference type="InterPro" id="IPR050483">
    <property type="entry name" value="CoA-transferase_III_domain"/>
</dbReference>
<organism evidence="2 3">
    <name type="scientific">Janibacter alkaliphilus</name>
    <dbReference type="NCBI Taxonomy" id="1069963"/>
    <lineage>
        <taxon>Bacteria</taxon>
        <taxon>Bacillati</taxon>
        <taxon>Actinomycetota</taxon>
        <taxon>Actinomycetes</taxon>
        <taxon>Micrococcales</taxon>
        <taxon>Intrasporangiaceae</taxon>
        <taxon>Janibacter</taxon>
    </lineage>
</organism>
<accession>A0A852X634</accession>
<dbReference type="InterPro" id="IPR003673">
    <property type="entry name" value="CoA-Trfase_fam_III"/>
</dbReference>